<name>A0A6P7GQ66_DIAVI</name>
<dbReference type="AlphaFoldDB" id="A0A6P7GQ66"/>
<dbReference type="OrthoDB" id="433414at2759"/>
<feature type="region of interest" description="Disordered" evidence="1">
    <location>
        <begin position="79"/>
        <end position="133"/>
    </location>
</feature>
<organism evidence="4">
    <name type="scientific">Diabrotica virgifera virgifera</name>
    <name type="common">western corn rootworm</name>
    <dbReference type="NCBI Taxonomy" id="50390"/>
    <lineage>
        <taxon>Eukaryota</taxon>
        <taxon>Metazoa</taxon>
        <taxon>Ecdysozoa</taxon>
        <taxon>Arthropoda</taxon>
        <taxon>Hexapoda</taxon>
        <taxon>Insecta</taxon>
        <taxon>Pterygota</taxon>
        <taxon>Neoptera</taxon>
        <taxon>Endopterygota</taxon>
        <taxon>Coleoptera</taxon>
        <taxon>Polyphaga</taxon>
        <taxon>Cucujiformia</taxon>
        <taxon>Chrysomeloidea</taxon>
        <taxon>Chrysomelidae</taxon>
        <taxon>Galerucinae</taxon>
        <taxon>Diabroticina</taxon>
        <taxon>Diabroticites</taxon>
        <taxon>Diabrotica</taxon>
    </lineage>
</organism>
<evidence type="ECO:0000313" key="4">
    <source>
        <dbReference type="RefSeq" id="XP_028151739.1"/>
    </source>
</evidence>
<accession>A0A6P7GQ66</accession>
<proteinExistence type="predicted"/>
<evidence type="ECO:0000313" key="2">
    <source>
        <dbReference type="EnsemblMetazoa" id="XP_050498791.1"/>
    </source>
</evidence>
<dbReference type="RefSeq" id="XP_028151739.1">
    <property type="nucleotide sequence ID" value="XM_028295938.1"/>
</dbReference>
<feature type="compositionally biased region" description="Polar residues" evidence="1">
    <location>
        <begin position="108"/>
        <end position="120"/>
    </location>
</feature>
<evidence type="ECO:0000256" key="1">
    <source>
        <dbReference type="SAM" id="MobiDB-lite"/>
    </source>
</evidence>
<feature type="compositionally biased region" description="Basic residues" evidence="1">
    <location>
        <begin position="123"/>
        <end position="132"/>
    </location>
</feature>
<gene>
    <name evidence="4" type="primary">LOC114345115</name>
</gene>
<evidence type="ECO:0000313" key="3">
    <source>
        <dbReference type="Proteomes" id="UP001652700"/>
    </source>
</evidence>
<dbReference type="InParanoid" id="A0A6P7GQ66"/>
<protein>
    <submittedName>
        <fullName evidence="4">Uncharacterized protein LOC114345115</fullName>
    </submittedName>
</protein>
<keyword evidence="3" id="KW-1185">Reference proteome</keyword>
<dbReference type="Proteomes" id="UP001652700">
    <property type="component" value="Unplaced"/>
</dbReference>
<dbReference type="EnsemblMetazoa" id="XM_050642834.1">
    <property type="protein sequence ID" value="XP_050498791.1"/>
    <property type="gene ID" value="LOC126879643"/>
</dbReference>
<reference evidence="4" key="1">
    <citation type="submission" date="2025-04" db="UniProtKB">
        <authorList>
            <consortium name="RefSeq"/>
        </authorList>
    </citation>
    <scope>IDENTIFICATION</scope>
    <source>
        <tissue evidence="4">Whole insect</tissue>
    </source>
</reference>
<reference evidence="2" key="2">
    <citation type="submission" date="2025-05" db="UniProtKB">
        <authorList>
            <consortium name="EnsemblMetazoa"/>
        </authorList>
    </citation>
    <scope>IDENTIFICATION</scope>
</reference>
<sequence>MPNNLQLLINDLLNTLCLYYYKCNLVVKYLPLNLNTLINNTLCFSEGRDTTLCVPNDKSIRVRRPFYWPYNRKRISNRSVPLVATNQNQQTSQQRRRRVKFQEEKDTNNQTNEGTENAENIAQKKHKKKKRKQIDYSLRVSNINKSLRPKEFKELLKERGIKPTNITWRGYRGICFLHYAKKNYKKENDDSDAINSVIEIIQELKLNPTKPEENLNVEVMEPITRIETVDVTAV</sequence>